<dbReference type="RefSeq" id="WP_272236656.1">
    <property type="nucleotide sequence ID" value="NZ_JAPFIQ010000013.1"/>
</dbReference>
<evidence type="ECO:0000313" key="1">
    <source>
        <dbReference type="EMBL" id="MDC5738589.1"/>
    </source>
</evidence>
<comment type="caution">
    <text evidence="1">The sequence shown here is derived from an EMBL/GenBank/DDBJ whole genome shotgun (WGS) entry which is preliminary data.</text>
</comment>
<sequence>MEIDYRVVSGAEVKADVYGGDNCDEHVPYIETWCEGDMDTDTSQEISFDSKRWPVGTKLIVQVPECPNPDCHVDAEYQDKDGKCTECGFDWKNWAEEQYS</sequence>
<accession>A0ABT5GNB2</accession>
<dbReference type="EMBL" id="JAPFIT010000005">
    <property type="protein sequence ID" value="MDC5738589.1"/>
    <property type="molecule type" value="Genomic_DNA"/>
</dbReference>
<proteinExistence type="predicted"/>
<dbReference type="Proteomes" id="UP001150001">
    <property type="component" value="Unassembled WGS sequence"/>
</dbReference>
<keyword evidence="2" id="KW-1185">Reference proteome</keyword>
<evidence type="ECO:0000313" key="2">
    <source>
        <dbReference type="Proteomes" id="UP001150001"/>
    </source>
</evidence>
<gene>
    <name evidence="1" type="ORF">OPW20_00860</name>
</gene>
<name>A0ABT5GNB2_9VIBR</name>
<reference evidence="1" key="1">
    <citation type="submission" date="2022-11" db="EMBL/GenBank/DDBJ databases">
        <title>Role of the vibriolysin VemA secreted by the emergent pathogen Vibrio europaeus in the colonization of Manila clam mucus.</title>
        <authorList>
            <person name="Martinez C."/>
            <person name="Rodriguez S."/>
            <person name="Vences A."/>
            <person name="Barja J.L."/>
            <person name="Toranzo A.E."/>
            <person name="Dubert J."/>
        </authorList>
    </citation>
    <scope>NUCLEOTIDE SEQUENCE</scope>
    <source>
        <strain evidence="1">3454</strain>
    </source>
</reference>
<protein>
    <submittedName>
        <fullName evidence="1">Uncharacterized protein</fullName>
    </submittedName>
</protein>
<organism evidence="1 2">
    <name type="scientific">Vibrio europaeus</name>
    <dbReference type="NCBI Taxonomy" id="300876"/>
    <lineage>
        <taxon>Bacteria</taxon>
        <taxon>Pseudomonadati</taxon>
        <taxon>Pseudomonadota</taxon>
        <taxon>Gammaproteobacteria</taxon>
        <taxon>Vibrionales</taxon>
        <taxon>Vibrionaceae</taxon>
        <taxon>Vibrio</taxon>
        <taxon>Vibrio oreintalis group</taxon>
    </lineage>
</organism>